<protein>
    <submittedName>
        <fullName evidence="1">Uncharacterized protein</fullName>
    </submittedName>
</protein>
<sequence length="79" mass="8958">MWSREVVGAVNDCGGDGNSNPVEGTPNRRREGHMERRRKHRLAVNSPIRISAFMNQRVALLYREDDREEECTGVGMETG</sequence>
<keyword evidence="2" id="KW-1185">Reference proteome</keyword>
<proteinExistence type="predicted"/>
<dbReference type="Proteomes" id="UP001055811">
    <property type="component" value="Linkage Group LG03"/>
</dbReference>
<accession>A0ACB9EY48</accession>
<reference evidence="2" key="1">
    <citation type="journal article" date="2022" name="Mol. Ecol. Resour.">
        <title>The genomes of chicory, endive, great burdock and yacon provide insights into Asteraceae palaeo-polyploidization history and plant inulin production.</title>
        <authorList>
            <person name="Fan W."/>
            <person name="Wang S."/>
            <person name="Wang H."/>
            <person name="Wang A."/>
            <person name="Jiang F."/>
            <person name="Liu H."/>
            <person name="Zhao H."/>
            <person name="Xu D."/>
            <person name="Zhang Y."/>
        </authorList>
    </citation>
    <scope>NUCLEOTIDE SEQUENCE [LARGE SCALE GENOMIC DNA]</scope>
    <source>
        <strain evidence="2">cv. Punajuju</strain>
    </source>
</reference>
<comment type="caution">
    <text evidence="1">The sequence shown here is derived from an EMBL/GenBank/DDBJ whole genome shotgun (WGS) entry which is preliminary data.</text>
</comment>
<evidence type="ECO:0000313" key="1">
    <source>
        <dbReference type="EMBL" id="KAI3763762.1"/>
    </source>
</evidence>
<evidence type="ECO:0000313" key="2">
    <source>
        <dbReference type="Proteomes" id="UP001055811"/>
    </source>
</evidence>
<dbReference type="EMBL" id="CM042011">
    <property type="protein sequence ID" value="KAI3763762.1"/>
    <property type="molecule type" value="Genomic_DNA"/>
</dbReference>
<name>A0ACB9EY48_CICIN</name>
<reference evidence="1 2" key="2">
    <citation type="journal article" date="2022" name="Mol. Ecol. Resour.">
        <title>The genomes of chicory, endive, great burdock and yacon provide insights into Asteraceae paleo-polyploidization history and plant inulin production.</title>
        <authorList>
            <person name="Fan W."/>
            <person name="Wang S."/>
            <person name="Wang H."/>
            <person name="Wang A."/>
            <person name="Jiang F."/>
            <person name="Liu H."/>
            <person name="Zhao H."/>
            <person name="Xu D."/>
            <person name="Zhang Y."/>
        </authorList>
    </citation>
    <scope>NUCLEOTIDE SEQUENCE [LARGE SCALE GENOMIC DNA]</scope>
    <source>
        <strain evidence="2">cv. Punajuju</strain>
        <tissue evidence="1">Leaves</tissue>
    </source>
</reference>
<gene>
    <name evidence="1" type="ORF">L2E82_13759</name>
</gene>
<organism evidence="1 2">
    <name type="scientific">Cichorium intybus</name>
    <name type="common">Chicory</name>
    <dbReference type="NCBI Taxonomy" id="13427"/>
    <lineage>
        <taxon>Eukaryota</taxon>
        <taxon>Viridiplantae</taxon>
        <taxon>Streptophyta</taxon>
        <taxon>Embryophyta</taxon>
        <taxon>Tracheophyta</taxon>
        <taxon>Spermatophyta</taxon>
        <taxon>Magnoliopsida</taxon>
        <taxon>eudicotyledons</taxon>
        <taxon>Gunneridae</taxon>
        <taxon>Pentapetalae</taxon>
        <taxon>asterids</taxon>
        <taxon>campanulids</taxon>
        <taxon>Asterales</taxon>
        <taxon>Asteraceae</taxon>
        <taxon>Cichorioideae</taxon>
        <taxon>Cichorieae</taxon>
        <taxon>Cichoriinae</taxon>
        <taxon>Cichorium</taxon>
    </lineage>
</organism>